<name>A0ACC2U352_9FUNG</name>
<dbReference type="EMBL" id="QTSX02001477">
    <property type="protein sequence ID" value="KAJ9081429.1"/>
    <property type="molecule type" value="Genomic_DNA"/>
</dbReference>
<dbReference type="Proteomes" id="UP001165960">
    <property type="component" value="Unassembled WGS sequence"/>
</dbReference>
<evidence type="ECO:0000313" key="1">
    <source>
        <dbReference type="EMBL" id="KAJ9081429.1"/>
    </source>
</evidence>
<evidence type="ECO:0000313" key="2">
    <source>
        <dbReference type="Proteomes" id="UP001165960"/>
    </source>
</evidence>
<reference evidence="1" key="1">
    <citation type="submission" date="2022-04" db="EMBL/GenBank/DDBJ databases">
        <title>Genome of the entomopathogenic fungus Entomophthora muscae.</title>
        <authorList>
            <person name="Elya C."/>
            <person name="Lovett B.R."/>
            <person name="Lee E."/>
            <person name="Macias A.M."/>
            <person name="Hajek A.E."/>
            <person name="De Bivort B.L."/>
            <person name="Kasson M.T."/>
            <person name="De Fine Licht H.H."/>
            <person name="Stajich J.E."/>
        </authorList>
    </citation>
    <scope>NUCLEOTIDE SEQUENCE</scope>
    <source>
        <strain evidence="1">Berkeley</strain>
    </source>
</reference>
<gene>
    <name evidence="1" type="ORF">DSO57_1014726</name>
</gene>
<organism evidence="1 2">
    <name type="scientific">Entomophthora muscae</name>
    <dbReference type="NCBI Taxonomy" id="34485"/>
    <lineage>
        <taxon>Eukaryota</taxon>
        <taxon>Fungi</taxon>
        <taxon>Fungi incertae sedis</taxon>
        <taxon>Zoopagomycota</taxon>
        <taxon>Entomophthoromycotina</taxon>
        <taxon>Entomophthoromycetes</taxon>
        <taxon>Entomophthorales</taxon>
        <taxon>Entomophthoraceae</taxon>
        <taxon>Entomophthora</taxon>
    </lineage>
</organism>
<proteinExistence type="predicted"/>
<protein>
    <submittedName>
        <fullName evidence="1">Uncharacterized protein</fullName>
    </submittedName>
</protein>
<accession>A0ACC2U352</accession>
<sequence>MNAKLLLTIFSLFVVDAAPVERRTLGHLLAKKQAFFAALLGGSNANNNANSNSNSNTNTNRNINININNNNNNNANSNTNNLYNNNANSRASRNFVTTTNLCNGVPCRMAPPPCAGGSCGMPPMRMPPSNGCSSGSCGMPPMRMPPSNGCSGGSCGMPASSGSSGCDPSDPSSCGGSLPQRGYY</sequence>
<comment type="caution">
    <text evidence="1">The sequence shown here is derived from an EMBL/GenBank/DDBJ whole genome shotgun (WGS) entry which is preliminary data.</text>
</comment>
<keyword evidence="2" id="KW-1185">Reference proteome</keyword>